<evidence type="ECO:0000313" key="1">
    <source>
        <dbReference type="EMBL" id="CAG8500131.1"/>
    </source>
</evidence>
<proteinExistence type="predicted"/>
<comment type="caution">
    <text evidence="1">The sequence shown here is derived from an EMBL/GenBank/DDBJ whole genome shotgun (WGS) entry which is preliminary data.</text>
</comment>
<sequence>MELESMPLQKDDSAQAKTPLKHVPVKKNVTRRTPANKLTTLATSDSVHLTGDARVSKERELNEVHKNSKLDNTQVKAIERTVSTTANINKEERKARTVNPTVTQQDKVKEIQQNAGEKSINSNAVRVVAYAPIRLAEVDETTTEEDIENCVGQKANANDISFVVCTWNGCNKYFTKMEKFTQHRKRDHDTTEVEKDIWIFGNVNKGGEASANTVSSKATEGESSTSISKMASSPVKTTASLPVNPSSPTMKVDGPSILTSTTPATIGLSSKPRKLTRDQLDVPNPMDNNNNSLPVKRNRDLIAVEKETNGKRRETQPSPQFPGGHNNNGNGNNNEMRQAQRPPRRFPMEEEQMTGPDTRIRYPRGNRGQNANPLYGIPYDTGDPRYYNMQMHPMSFVYSEMPPPMPPRYDGNYGDMPPYGQFYGNGNRRFLTSPPPPQPPPPSRRSR</sequence>
<evidence type="ECO:0000313" key="2">
    <source>
        <dbReference type="Proteomes" id="UP000789525"/>
    </source>
</evidence>
<dbReference type="EMBL" id="CAJVPT010003778">
    <property type="protein sequence ID" value="CAG8500131.1"/>
    <property type="molecule type" value="Genomic_DNA"/>
</dbReference>
<gene>
    <name evidence="1" type="ORF">ACOLOM_LOCUS2761</name>
</gene>
<accession>A0ACA9L154</accession>
<reference evidence="1" key="1">
    <citation type="submission" date="2021-06" db="EMBL/GenBank/DDBJ databases">
        <authorList>
            <person name="Kallberg Y."/>
            <person name="Tangrot J."/>
            <person name="Rosling A."/>
        </authorList>
    </citation>
    <scope>NUCLEOTIDE SEQUENCE</scope>
    <source>
        <strain evidence="1">CL356</strain>
    </source>
</reference>
<protein>
    <submittedName>
        <fullName evidence="1">10033_t:CDS:1</fullName>
    </submittedName>
</protein>
<organism evidence="1 2">
    <name type="scientific">Acaulospora colombiana</name>
    <dbReference type="NCBI Taxonomy" id="27376"/>
    <lineage>
        <taxon>Eukaryota</taxon>
        <taxon>Fungi</taxon>
        <taxon>Fungi incertae sedis</taxon>
        <taxon>Mucoromycota</taxon>
        <taxon>Glomeromycotina</taxon>
        <taxon>Glomeromycetes</taxon>
        <taxon>Diversisporales</taxon>
        <taxon>Acaulosporaceae</taxon>
        <taxon>Acaulospora</taxon>
    </lineage>
</organism>
<keyword evidence="2" id="KW-1185">Reference proteome</keyword>
<dbReference type="Proteomes" id="UP000789525">
    <property type="component" value="Unassembled WGS sequence"/>
</dbReference>
<name>A0ACA9L154_9GLOM</name>